<dbReference type="Pfam" id="PF14226">
    <property type="entry name" value="DIOX_N"/>
    <property type="match status" value="2"/>
</dbReference>
<comment type="caution">
    <text evidence="7">The sequence shown here is derived from an EMBL/GenBank/DDBJ whole genome shotgun (WGS) entry which is preliminary data.</text>
</comment>
<keyword evidence="4" id="KW-0408">Iron</keyword>
<name>A0AAW0LQD7_QUESU</name>
<sequence length="424" mass="47262">MAVADHHATPTYDSTKEVKDFHESKIRVKGLNESGITSIPRIFIHPPETLSDLKKPDSQTSIKKGIPVIDLSHFNSPTKRHQLVEQIREATSKWGFFQVINHGIPKSVLDETINAIKAFHDQPHEPCSNTFIQPHNSRTTNTFIEQNMAVADHHATPTYDSTKEVKDFHESKISVKGLTESGITSIPRIFIHPPETLSDLKKPDSQTSIKKGIPVIDLSHFNSPTERHQLVEQIREATSKWGFFQVINHGIPKSVLDETINAIKAFHDQPHEVKSKHYHLSNKHGVIYSSSKDLYRAKAASWHDSLTVWMAPDESGASEDDISEVCREEMVAWESHSRKVGEALSELLSEGLGVEAERLEKLGFLEYRSVGGLTVGCPSHTDEGLTACVVAKPGGLQVKHNDEWVDVEPIPGALTVNIGDYIQV</sequence>
<gene>
    <name evidence="7" type="ORF">CFP56_034771</name>
</gene>
<dbReference type="InterPro" id="IPR026992">
    <property type="entry name" value="DIOX_N"/>
</dbReference>
<proteinExistence type="inferred from homology"/>
<accession>A0AAW0LQD7</accession>
<dbReference type="AlphaFoldDB" id="A0AAW0LQD7"/>
<dbReference type="InterPro" id="IPR027443">
    <property type="entry name" value="IPNS-like_sf"/>
</dbReference>
<dbReference type="SUPFAM" id="SSF51197">
    <property type="entry name" value="Clavaminate synthase-like"/>
    <property type="match status" value="2"/>
</dbReference>
<dbReference type="PANTHER" id="PTHR10209:SF546">
    <property type="entry name" value="1-AMINOCYCLOPROPANE-1-CARBOXYLATE OXIDASE HOMOLOG 4-LIKE"/>
    <property type="match status" value="1"/>
</dbReference>
<evidence type="ECO:0000256" key="1">
    <source>
        <dbReference type="ARBA" id="ARBA00008056"/>
    </source>
</evidence>
<evidence type="ECO:0000256" key="2">
    <source>
        <dbReference type="ARBA" id="ARBA00022723"/>
    </source>
</evidence>
<dbReference type="GO" id="GO:0016491">
    <property type="term" value="F:oxidoreductase activity"/>
    <property type="evidence" value="ECO:0007669"/>
    <property type="project" value="UniProtKB-KW"/>
</dbReference>
<dbReference type="EMBL" id="PKMF04000062">
    <property type="protein sequence ID" value="KAK7853775.1"/>
    <property type="molecule type" value="Genomic_DNA"/>
</dbReference>
<dbReference type="Proteomes" id="UP000237347">
    <property type="component" value="Unassembled WGS sequence"/>
</dbReference>
<evidence type="ECO:0000259" key="5">
    <source>
        <dbReference type="Pfam" id="PF03171"/>
    </source>
</evidence>
<dbReference type="Pfam" id="PF03171">
    <property type="entry name" value="2OG-FeII_Oxy"/>
    <property type="match status" value="1"/>
</dbReference>
<dbReference type="InterPro" id="IPR044861">
    <property type="entry name" value="IPNS-like_FE2OG_OXY"/>
</dbReference>
<evidence type="ECO:0000259" key="6">
    <source>
        <dbReference type="Pfam" id="PF14226"/>
    </source>
</evidence>
<evidence type="ECO:0000313" key="8">
    <source>
        <dbReference type="Proteomes" id="UP000237347"/>
    </source>
</evidence>
<feature type="domain" description="Non-haem dioxygenase N-terminal" evidence="6">
    <location>
        <begin position="66"/>
        <end position="147"/>
    </location>
</feature>
<keyword evidence="8" id="KW-1185">Reference proteome</keyword>
<dbReference type="GO" id="GO:0046872">
    <property type="term" value="F:metal ion binding"/>
    <property type="evidence" value="ECO:0007669"/>
    <property type="project" value="UniProtKB-KW"/>
</dbReference>
<evidence type="ECO:0000256" key="4">
    <source>
        <dbReference type="ARBA" id="ARBA00023004"/>
    </source>
</evidence>
<keyword evidence="3" id="KW-0560">Oxidoreductase</keyword>
<organism evidence="7 8">
    <name type="scientific">Quercus suber</name>
    <name type="common">Cork oak</name>
    <dbReference type="NCBI Taxonomy" id="58331"/>
    <lineage>
        <taxon>Eukaryota</taxon>
        <taxon>Viridiplantae</taxon>
        <taxon>Streptophyta</taxon>
        <taxon>Embryophyta</taxon>
        <taxon>Tracheophyta</taxon>
        <taxon>Spermatophyta</taxon>
        <taxon>Magnoliopsida</taxon>
        <taxon>eudicotyledons</taxon>
        <taxon>Gunneridae</taxon>
        <taxon>Pentapetalae</taxon>
        <taxon>rosids</taxon>
        <taxon>fabids</taxon>
        <taxon>Fagales</taxon>
        <taxon>Fagaceae</taxon>
        <taxon>Quercus</taxon>
    </lineage>
</organism>
<dbReference type="Gene3D" id="2.60.120.330">
    <property type="entry name" value="B-lactam Antibiotic, Isopenicillin N Synthase, Chain"/>
    <property type="match status" value="2"/>
</dbReference>
<evidence type="ECO:0000256" key="3">
    <source>
        <dbReference type="ARBA" id="ARBA00023002"/>
    </source>
</evidence>
<feature type="domain" description="Non-haem dioxygenase N-terminal" evidence="6">
    <location>
        <begin position="213"/>
        <end position="311"/>
    </location>
</feature>
<protein>
    <submittedName>
        <fullName evidence="7">1-aminocyclopropane-1-carboxylate oxidase like protein 1</fullName>
    </submittedName>
</protein>
<dbReference type="PANTHER" id="PTHR10209">
    <property type="entry name" value="OXIDOREDUCTASE, 2OG-FE II OXYGENASE FAMILY PROTEIN"/>
    <property type="match status" value="1"/>
</dbReference>
<comment type="similarity">
    <text evidence="1">Belongs to the iron/ascorbate-dependent oxidoreductase family.</text>
</comment>
<reference evidence="7 8" key="1">
    <citation type="journal article" date="2018" name="Sci. Data">
        <title>The draft genome sequence of cork oak.</title>
        <authorList>
            <person name="Ramos A.M."/>
            <person name="Usie A."/>
            <person name="Barbosa P."/>
            <person name="Barros P.M."/>
            <person name="Capote T."/>
            <person name="Chaves I."/>
            <person name="Simoes F."/>
            <person name="Abreu I."/>
            <person name="Carrasquinho I."/>
            <person name="Faro C."/>
            <person name="Guimaraes J.B."/>
            <person name="Mendonca D."/>
            <person name="Nobrega F."/>
            <person name="Rodrigues L."/>
            <person name="Saibo N.J.M."/>
            <person name="Varela M.C."/>
            <person name="Egas C."/>
            <person name="Matos J."/>
            <person name="Miguel C.M."/>
            <person name="Oliveira M.M."/>
            <person name="Ricardo C.P."/>
            <person name="Goncalves S."/>
        </authorList>
    </citation>
    <scope>NUCLEOTIDE SEQUENCE [LARGE SCALE GENOMIC DNA]</scope>
    <source>
        <strain evidence="8">cv. HL8</strain>
    </source>
</reference>
<keyword evidence="2" id="KW-0479">Metal-binding</keyword>
<evidence type="ECO:0000313" key="7">
    <source>
        <dbReference type="EMBL" id="KAK7853775.1"/>
    </source>
</evidence>
<feature type="domain" description="Isopenicillin N synthase-like Fe(2+) 2OG dioxygenase" evidence="5">
    <location>
        <begin position="373"/>
        <end position="424"/>
    </location>
</feature>